<feature type="compositionally biased region" description="Basic and acidic residues" evidence="1">
    <location>
        <begin position="378"/>
        <end position="394"/>
    </location>
</feature>
<dbReference type="OrthoDB" id="3938150at2759"/>
<reference evidence="2 3" key="1">
    <citation type="submission" date="2019-07" db="EMBL/GenBank/DDBJ databases">
        <title>Finished genome of Venturia effusa.</title>
        <authorList>
            <person name="Young C.A."/>
            <person name="Cox M.P."/>
            <person name="Ganley A.R.D."/>
            <person name="David W.J."/>
        </authorList>
    </citation>
    <scope>NUCLEOTIDE SEQUENCE [LARGE SCALE GENOMIC DNA]</scope>
    <source>
        <strain evidence="3">albino</strain>
    </source>
</reference>
<dbReference type="EMBL" id="CP042188">
    <property type="protein sequence ID" value="QDS70034.1"/>
    <property type="molecule type" value="Genomic_DNA"/>
</dbReference>
<feature type="region of interest" description="Disordered" evidence="1">
    <location>
        <begin position="1"/>
        <end position="40"/>
    </location>
</feature>
<feature type="compositionally biased region" description="Polar residues" evidence="1">
    <location>
        <begin position="29"/>
        <end position="40"/>
    </location>
</feature>
<feature type="compositionally biased region" description="Polar residues" evidence="1">
    <location>
        <begin position="737"/>
        <end position="746"/>
    </location>
</feature>
<protein>
    <submittedName>
        <fullName evidence="2">Uncharacterized protein</fullName>
    </submittedName>
</protein>
<feature type="region of interest" description="Disordered" evidence="1">
    <location>
        <begin position="370"/>
        <end position="441"/>
    </location>
</feature>
<gene>
    <name evidence="2" type="ORF">FKW77_003875</name>
</gene>
<evidence type="ECO:0000313" key="3">
    <source>
        <dbReference type="Proteomes" id="UP000316270"/>
    </source>
</evidence>
<evidence type="ECO:0000256" key="1">
    <source>
        <dbReference type="SAM" id="MobiDB-lite"/>
    </source>
</evidence>
<evidence type="ECO:0000313" key="2">
    <source>
        <dbReference type="EMBL" id="QDS70034.1"/>
    </source>
</evidence>
<feature type="compositionally biased region" description="Acidic residues" evidence="1">
    <location>
        <begin position="408"/>
        <end position="424"/>
    </location>
</feature>
<proteinExistence type="predicted"/>
<accession>A0A517L316</accession>
<organism evidence="2 3">
    <name type="scientific">Venturia effusa</name>
    <dbReference type="NCBI Taxonomy" id="50376"/>
    <lineage>
        <taxon>Eukaryota</taxon>
        <taxon>Fungi</taxon>
        <taxon>Dikarya</taxon>
        <taxon>Ascomycota</taxon>
        <taxon>Pezizomycotina</taxon>
        <taxon>Dothideomycetes</taxon>
        <taxon>Pleosporomycetidae</taxon>
        <taxon>Venturiales</taxon>
        <taxon>Venturiaceae</taxon>
        <taxon>Venturia</taxon>
    </lineage>
</organism>
<name>A0A517L316_9PEZI</name>
<dbReference type="Proteomes" id="UP000316270">
    <property type="component" value="Chromosome 4"/>
</dbReference>
<keyword evidence="3" id="KW-1185">Reference proteome</keyword>
<feature type="region of interest" description="Disordered" evidence="1">
    <location>
        <begin position="721"/>
        <end position="749"/>
    </location>
</feature>
<dbReference type="AlphaFoldDB" id="A0A517L316"/>
<sequence>MDGQHGASMGSAGSMWQQSSGGNGLGVQPLSNSQPAMMQGDNDVQQAGQAFGHSHHSQHQSFIDQAADILDDSDPDWHMKDEAYQRKFLRSMRLEMVDRQSAFGLDRSHENFKTLLRVAHANLKRDYEPADNALFDLTYNELVQWSAHNFQFWKELNRDQRFCALGKWDEVLNRVSFEDPHTRRFDRLVKVLRVMQEKSRIFDQEEIDLDRAAALAEQASDLRSGKTVFELADEYYKNTSLWTTKPKHYQGLFLNRLLSTPTTGVVEQGLGESLHKVLEQRLRFSKFDEKMRNEQGKYWPEPSYDQPDSPLGIHWNIQYHRIYRPWNRDEAIQRFTRAWQDLSTKDFPYEHLPCEVALLLVLPRINFPKLSQPQLPPKKSEEERPDNDEACKMDAEDESNADMGKEEVVEEEEEQEEEDEDEDERERGSRTHVPSKGDVPFLPDPYPYKITDVKNHATWTELQEFLAYVYGVDEGEMAERVVTPDGWNARRNLIRKRIAYKRRMYRILDPDTIPVRKGKVTEIGEHIVAGGTIGSHVVLPLTDEQLLFNVTWDIDIWQGTMKQDDGADDAPTYTLPPPREIDSEMLRKLLSGLGRQIPTMDWLITNMNDGVAGAETAIAYGSDGFSPAARPVGKPMGDELTQPARRASDHTSHFPARPNAQIYLSNPQGYQVGTRISSFEDGTLGNVLKKHKSPFFGTILNDSDEATFPAFEPSSIIESQQPRRGAASLAGLGQGGMRSSQLSLRSPATAPQMRLGTILSVDDNGRASIVERLEDNVEQEDDFLPADGS</sequence>